<sequence>MSAGARDGPAYLAYIRRGMNHLGLPDAVRVTPVEVTGIRLHARTLTAEQWAALCKYEEQNPGDVSGRMVRVVAFGLCDAEGQPLLTIDEARDLPYLTAVAIADQVAIINKLTPLAPIPAQKSK</sequence>
<evidence type="ECO:0000313" key="1">
    <source>
        <dbReference type="EMBL" id="MBP3954008.1"/>
    </source>
</evidence>
<gene>
    <name evidence="1" type="ORF">J8F10_01680</name>
</gene>
<keyword evidence="2" id="KW-1185">Reference proteome</keyword>
<evidence type="ECO:0000313" key="2">
    <source>
        <dbReference type="Proteomes" id="UP000676565"/>
    </source>
</evidence>
<organism evidence="1 2">
    <name type="scientific">Gemmata palustris</name>
    <dbReference type="NCBI Taxonomy" id="2822762"/>
    <lineage>
        <taxon>Bacteria</taxon>
        <taxon>Pseudomonadati</taxon>
        <taxon>Planctomycetota</taxon>
        <taxon>Planctomycetia</taxon>
        <taxon>Gemmatales</taxon>
        <taxon>Gemmataceae</taxon>
        <taxon>Gemmata</taxon>
    </lineage>
</organism>
<dbReference type="RefSeq" id="WP_210652066.1">
    <property type="nucleotide sequence ID" value="NZ_JAGKQQ010000001.1"/>
</dbReference>
<proteinExistence type="predicted"/>
<dbReference type="EMBL" id="JAGKQQ010000001">
    <property type="protein sequence ID" value="MBP3954008.1"/>
    <property type="molecule type" value="Genomic_DNA"/>
</dbReference>
<protein>
    <recommendedName>
        <fullName evidence="3">Phage tail protein</fullName>
    </recommendedName>
</protein>
<reference evidence="1 2" key="1">
    <citation type="submission" date="2021-04" db="EMBL/GenBank/DDBJ databases">
        <authorList>
            <person name="Ivanova A."/>
        </authorList>
    </citation>
    <scope>NUCLEOTIDE SEQUENCE [LARGE SCALE GENOMIC DNA]</scope>
    <source>
        <strain evidence="1 2">G18</strain>
    </source>
</reference>
<name>A0ABS5BJY5_9BACT</name>
<dbReference type="Proteomes" id="UP000676565">
    <property type="component" value="Unassembled WGS sequence"/>
</dbReference>
<evidence type="ECO:0008006" key="3">
    <source>
        <dbReference type="Google" id="ProtNLM"/>
    </source>
</evidence>
<accession>A0ABS5BJY5</accession>
<comment type="caution">
    <text evidence="1">The sequence shown here is derived from an EMBL/GenBank/DDBJ whole genome shotgun (WGS) entry which is preliminary data.</text>
</comment>